<feature type="domain" description="TonB-dependent receptor-like beta-barrel" evidence="11">
    <location>
        <begin position="457"/>
        <end position="1044"/>
    </location>
</feature>
<keyword evidence="7 8" id="KW-0998">Cell outer membrane</keyword>
<evidence type="ECO:0000256" key="1">
    <source>
        <dbReference type="ARBA" id="ARBA00004571"/>
    </source>
</evidence>
<evidence type="ECO:0000256" key="3">
    <source>
        <dbReference type="ARBA" id="ARBA00022452"/>
    </source>
</evidence>
<dbReference type="InterPro" id="IPR012910">
    <property type="entry name" value="Plug_dom"/>
</dbReference>
<evidence type="ECO:0000256" key="2">
    <source>
        <dbReference type="ARBA" id="ARBA00022448"/>
    </source>
</evidence>
<keyword evidence="10" id="KW-0732">Signal</keyword>
<evidence type="ECO:0000256" key="10">
    <source>
        <dbReference type="SAM" id="SignalP"/>
    </source>
</evidence>
<evidence type="ECO:0000256" key="4">
    <source>
        <dbReference type="ARBA" id="ARBA00022692"/>
    </source>
</evidence>
<evidence type="ECO:0000259" key="12">
    <source>
        <dbReference type="Pfam" id="PF07715"/>
    </source>
</evidence>
<reference evidence="13 14" key="1">
    <citation type="journal article" date="2019" name="Nat. Microbiol.">
        <title>Mediterranean grassland soil C-N compound turnover is dependent on rainfall and depth, and is mediated by genomically divergent microorganisms.</title>
        <authorList>
            <person name="Diamond S."/>
            <person name="Andeer P.F."/>
            <person name="Li Z."/>
            <person name="Crits-Christoph A."/>
            <person name="Burstein D."/>
            <person name="Anantharaman K."/>
            <person name="Lane K.R."/>
            <person name="Thomas B.C."/>
            <person name="Pan C."/>
            <person name="Northen T.R."/>
            <person name="Banfield J.F."/>
        </authorList>
    </citation>
    <scope>NUCLEOTIDE SEQUENCE [LARGE SCALE GENOMIC DNA]</scope>
    <source>
        <strain evidence="13">NP_8</strain>
    </source>
</reference>
<evidence type="ECO:0000256" key="7">
    <source>
        <dbReference type="ARBA" id="ARBA00023237"/>
    </source>
</evidence>
<dbReference type="Proteomes" id="UP000318834">
    <property type="component" value="Unassembled WGS sequence"/>
</dbReference>
<keyword evidence="3 8" id="KW-1134">Transmembrane beta strand</keyword>
<accession>A0A537IX99</accession>
<dbReference type="Pfam" id="PF07715">
    <property type="entry name" value="Plug"/>
    <property type="match status" value="1"/>
</dbReference>
<feature type="domain" description="TonB-dependent receptor plug" evidence="12">
    <location>
        <begin position="133"/>
        <end position="237"/>
    </location>
</feature>
<dbReference type="InterPro" id="IPR008969">
    <property type="entry name" value="CarboxyPept-like_regulatory"/>
</dbReference>
<feature type="signal peptide" evidence="10">
    <location>
        <begin position="1"/>
        <end position="31"/>
    </location>
</feature>
<name>A0A537IX99_9BACT</name>
<evidence type="ECO:0000313" key="13">
    <source>
        <dbReference type="EMBL" id="TMI75949.1"/>
    </source>
</evidence>
<dbReference type="Pfam" id="PF13715">
    <property type="entry name" value="CarbopepD_reg_2"/>
    <property type="match status" value="1"/>
</dbReference>
<dbReference type="Gene3D" id="2.170.130.10">
    <property type="entry name" value="TonB-dependent receptor, plug domain"/>
    <property type="match status" value="1"/>
</dbReference>
<dbReference type="Gene3D" id="2.40.170.20">
    <property type="entry name" value="TonB-dependent receptor, beta-barrel domain"/>
    <property type="match status" value="1"/>
</dbReference>
<dbReference type="InterPro" id="IPR036942">
    <property type="entry name" value="Beta-barrel_TonB_sf"/>
</dbReference>
<organism evidence="13 14">
    <name type="scientific">Candidatus Segetimicrobium genomatis</name>
    <dbReference type="NCBI Taxonomy" id="2569760"/>
    <lineage>
        <taxon>Bacteria</taxon>
        <taxon>Bacillati</taxon>
        <taxon>Candidatus Sysuimicrobiota</taxon>
        <taxon>Candidatus Sysuimicrobiia</taxon>
        <taxon>Candidatus Sysuimicrobiales</taxon>
        <taxon>Candidatus Segetimicrobiaceae</taxon>
        <taxon>Candidatus Segetimicrobium</taxon>
    </lineage>
</organism>
<comment type="caution">
    <text evidence="13">The sequence shown here is derived from an EMBL/GenBank/DDBJ whole genome shotgun (WGS) entry which is preliminary data.</text>
</comment>
<dbReference type="EMBL" id="VBAP01000035">
    <property type="protein sequence ID" value="TMI75949.1"/>
    <property type="molecule type" value="Genomic_DNA"/>
</dbReference>
<comment type="similarity">
    <text evidence="8 9">Belongs to the TonB-dependent receptor family.</text>
</comment>
<dbReference type="NCBIfam" id="TIGR04057">
    <property type="entry name" value="SusC_RagA_signa"/>
    <property type="match status" value="1"/>
</dbReference>
<proteinExistence type="inferred from homology"/>
<feature type="chain" id="PRO_5021948713" evidence="10">
    <location>
        <begin position="32"/>
        <end position="1095"/>
    </location>
</feature>
<evidence type="ECO:0000259" key="11">
    <source>
        <dbReference type="Pfam" id="PF00593"/>
    </source>
</evidence>
<protein>
    <submittedName>
        <fullName evidence="13">SusC/RagA family TonB-linked outer membrane protein</fullName>
    </submittedName>
</protein>
<evidence type="ECO:0000256" key="9">
    <source>
        <dbReference type="RuleBase" id="RU003357"/>
    </source>
</evidence>
<gene>
    <name evidence="13" type="ORF">E6H05_05280</name>
</gene>
<evidence type="ECO:0000313" key="14">
    <source>
        <dbReference type="Proteomes" id="UP000318834"/>
    </source>
</evidence>
<keyword evidence="4 8" id="KW-0812">Transmembrane</keyword>
<dbReference type="NCBIfam" id="TIGR04056">
    <property type="entry name" value="OMP_RagA_SusC"/>
    <property type="match status" value="1"/>
</dbReference>
<dbReference type="InterPro" id="IPR039426">
    <property type="entry name" value="TonB-dep_rcpt-like"/>
</dbReference>
<dbReference type="Gene3D" id="2.60.40.1120">
    <property type="entry name" value="Carboxypeptidase-like, regulatory domain"/>
    <property type="match status" value="1"/>
</dbReference>
<dbReference type="Pfam" id="PF00593">
    <property type="entry name" value="TonB_dep_Rec_b-barrel"/>
    <property type="match status" value="1"/>
</dbReference>
<comment type="subcellular location">
    <subcellularLocation>
        <location evidence="1 8">Cell outer membrane</location>
        <topology evidence="1 8">Multi-pass membrane protein</topology>
    </subcellularLocation>
</comment>
<keyword evidence="5 9" id="KW-0798">TonB box</keyword>
<dbReference type="PROSITE" id="PS52016">
    <property type="entry name" value="TONB_DEPENDENT_REC_3"/>
    <property type="match status" value="1"/>
</dbReference>
<dbReference type="AlphaFoldDB" id="A0A537IX99"/>
<evidence type="ECO:0000256" key="5">
    <source>
        <dbReference type="ARBA" id="ARBA00023077"/>
    </source>
</evidence>
<dbReference type="InterPro" id="IPR037066">
    <property type="entry name" value="Plug_dom_sf"/>
</dbReference>
<evidence type="ECO:0000256" key="6">
    <source>
        <dbReference type="ARBA" id="ARBA00023136"/>
    </source>
</evidence>
<dbReference type="SUPFAM" id="SSF49464">
    <property type="entry name" value="Carboxypeptidase regulatory domain-like"/>
    <property type="match status" value="1"/>
</dbReference>
<keyword evidence="6 8" id="KW-0472">Membrane</keyword>
<keyword evidence="2 8" id="KW-0813">Transport</keyword>
<dbReference type="InterPro" id="IPR023996">
    <property type="entry name" value="TonB-dep_OMP_SusC/RagA"/>
</dbReference>
<dbReference type="GO" id="GO:0009279">
    <property type="term" value="C:cell outer membrane"/>
    <property type="evidence" value="ECO:0007669"/>
    <property type="project" value="UniProtKB-SubCell"/>
</dbReference>
<evidence type="ECO:0000256" key="8">
    <source>
        <dbReference type="PROSITE-ProRule" id="PRU01360"/>
    </source>
</evidence>
<dbReference type="InterPro" id="IPR023997">
    <property type="entry name" value="TonB-dep_OMP_SusC/RagA_CS"/>
</dbReference>
<dbReference type="SUPFAM" id="SSF56935">
    <property type="entry name" value="Porins"/>
    <property type="match status" value="1"/>
</dbReference>
<dbReference type="InterPro" id="IPR000531">
    <property type="entry name" value="Beta-barrel_TonB"/>
</dbReference>
<sequence>MASMLRSKRWSGKVRLHCFRAAGMSVLLALAVCGTALCQQVQVSGTVSSTKGVQLRGVTVHLRGTETSTVTDADGKYSLTAPSDGVLTFARIGYRGTAQTIGGRTTVNVILEEAIPVLPEVVVTGYTSQRRPDITGAVSSVNIESVQRQTSASVLQRLDGRVAGVTVDASGSPGSRSTVRIRGVSSFQNNDPLYIVDGTPVADSYINWLNPNDIGEIQVLKDASAASIYGSRAGNGVVIIETKRGRPGPHHTVTLDVRSGVATPIRGMDDFLITDALQYYQIVKQRYQNAGLAVPTNIYGSDPNNPTIPAYIWPNPCGPVNNPQPCTNVDPSTYAYPGSLIMPASRGTDWWKAVFGAAQVREANLGISGGGEDNAYNVSFNYLNQQGTAAYNLFQRGTVRINTAFNMDKVSVGENIAVGREQHYGGITDDPGGYAEDGIIGKNMLLQPIIPVHDIGGYFASGKAPGLGNQSNPLAYAWWRKDDRSTNDRLFGNVFGGLDLNKRLGFKSRLGFNLAQSAFSGFTPTTPENHEVNSTNQITENNRQSTDWDWSNTLTYVATFDRHNINVLVGQAAYQGTTRFMTGSINGLLSTAVDSRYIQDALASAASKNVSSSGSLAKGLSVFGKADYNFASRYYLSLTVRRDGSSRFGPTHQWGTFPAFSVGWRLSQEPFLAGNPFFSNIMLRVGYGVTGNQQIPSGRIVSQFGGGTGDTFYDIGGTGTTIVPGFRQTALGNADLKWEENKSVNVGVDLDFLEGRGNFTADLYRRTTDNLLFDPPNPATAGLAAPAIVNIGKIKNTGIDFAFSYRGTLGEATVWSMTFTGSHYKNSIVQIDGSHDFFYGPIATRFGNQIINQVGSPIGSFYGLVADGYFRDAADANAHLPVGGCGPNTTPCQDGAAPGRIRFKDVNGDGLISLADRTIIGSPHPDFTGGLDLSLRRGAWDLSITLFGTHGNKIFDVQKEFYVFDEFNNNVRKDLLTDSWTPTHQNAKYPILDANDSFSSQISSYYLEDGSYLRLRTLQIGYTVPPAWIRWIPAARVYLQAENLFTITGYPGLDPALPAANVNGPAGDIRDQYRGVDRGSYPANRTITVGISTTF</sequence>